<evidence type="ECO:0000256" key="9">
    <source>
        <dbReference type="ARBA" id="ARBA00023079"/>
    </source>
</evidence>
<evidence type="ECO:0000256" key="7">
    <source>
        <dbReference type="ARBA" id="ARBA00022801"/>
    </source>
</evidence>
<comment type="cofactor">
    <cofactor evidence="1">
        <name>Zn(2+)</name>
        <dbReference type="ChEBI" id="CHEBI:29105"/>
    </cofactor>
</comment>
<dbReference type="Pfam" id="PF04199">
    <property type="entry name" value="Cyclase"/>
    <property type="match status" value="1"/>
</dbReference>
<comment type="pathway">
    <text evidence="11">Amino-acid degradation; L-tryptophan degradation via kynurenine pathway; L-kynurenine from L-tryptophan: step 2/2.</text>
</comment>
<evidence type="ECO:0000256" key="8">
    <source>
        <dbReference type="ARBA" id="ARBA00022833"/>
    </source>
</evidence>
<dbReference type="EMBL" id="DVMY01000020">
    <property type="protein sequence ID" value="HIU36821.1"/>
    <property type="molecule type" value="Genomic_DNA"/>
</dbReference>
<dbReference type="PANTHER" id="PTHR31118:SF32">
    <property type="entry name" value="KYNURENINE FORMAMIDASE"/>
    <property type="match status" value="1"/>
</dbReference>
<evidence type="ECO:0000256" key="11">
    <source>
        <dbReference type="ARBA" id="ARBA00060547"/>
    </source>
</evidence>
<dbReference type="InterPro" id="IPR037175">
    <property type="entry name" value="KFase_sf"/>
</dbReference>
<comment type="catalytic activity">
    <reaction evidence="10">
        <text>N-formyl-L-kynurenine + H2O = L-kynurenine + formate + H(+)</text>
        <dbReference type="Rhea" id="RHEA:13009"/>
        <dbReference type="ChEBI" id="CHEBI:15377"/>
        <dbReference type="ChEBI" id="CHEBI:15378"/>
        <dbReference type="ChEBI" id="CHEBI:15740"/>
        <dbReference type="ChEBI" id="CHEBI:57959"/>
        <dbReference type="ChEBI" id="CHEBI:58629"/>
        <dbReference type="EC" id="3.5.1.9"/>
    </reaction>
</comment>
<reference evidence="12" key="1">
    <citation type="submission" date="2020-10" db="EMBL/GenBank/DDBJ databases">
        <authorList>
            <person name="Gilroy R."/>
        </authorList>
    </citation>
    <scope>NUCLEOTIDE SEQUENCE</scope>
    <source>
        <strain evidence="12">7463</strain>
    </source>
</reference>
<comment type="subunit">
    <text evidence="3">Homodimer.</text>
</comment>
<evidence type="ECO:0000256" key="6">
    <source>
        <dbReference type="ARBA" id="ARBA00022723"/>
    </source>
</evidence>
<dbReference type="InterPro" id="IPR007325">
    <property type="entry name" value="KFase/CYL"/>
</dbReference>
<dbReference type="FunFam" id="3.50.30.50:FF:000001">
    <property type="entry name" value="Kynurenine formamidase"/>
    <property type="match status" value="1"/>
</dbReference>
<evidence type="ECO:0000256" key="4">
    <source>
        <dbReference type="ARBA" id="ARBA00012930"/>
    </source>
</evidence>
<evidence type="ECO:0000256" key="3">
    <source>
        <dbReference type="ARBA" id="ARBA00011738"/>
    </source>
</evidence>
<dbReference type="GO" id="GO:0046872">
    <property type="term" value="F:metal ion binding"/>
    <property type="evidence" value="ECO:0007669"/>
    <property type="project" value="UniProtKB-KW"/>
</dbReference>
<keyword evidence="7" id="KW-0378">Hydrolase</keyword>
<keyword evidence="9" id="KW-0823">Tryptophan catabolism</keyword>
<evidence type="ECO:0000313" key="13">
    <source>
        <dbReference type="Proteomes" id="UP000824083"/>
    </source>
</evidence>
<dbReference type="EC" id="3.5.1.9" evidence="4"/>
<dbReference type="SUPFAM" id="SSF102198">
    <property type="entry name" value="Putative cyclase"/>
    <property type="match status" value="1"/>
</dbReference>
<dbReference type="AlphaFoldDB" id="A0A9D1LFE7"/>
<accession>A0A9D1LFE7</accession>
<organism evidence="12 13">
    <name type="scientific">Candidatus Aphodousia faecigallinarum</name>
    <dbReference type="NCBI Taxonomy" id="2840677"/>
    <lineage>
        <taxon>Bacteria</taxon>
        <taxon>Pseudomonadati</taxon>
        <taxon>Pseudomonadota</taxon>
        <taxon>Betaproteobacteria</taxon>
        <taxon>Burkholderiales</taxon>
        <taxon>Sutterellaceae</taxon>
        <taxon>Sutterellaceae incertae sedis</taxon>
        <taxon>Candidatus Aphodousia</taxon>
    </lineage>
</organism>
<reference evidence="12" key="2">
    <citation type="journal article" date="2021" name="PeerJ">
        <title>Extensive microbial diversity within the chicken gut microbiome revealed by metagenomics and culture.</title>
        <authorList>
            <person name="Gilroy R."/>
            <person name="Ravi A."/>
            <person name="Getino M."/>
            <person name="Pursley I."/>
            <person name="Horton D.L."/>
            <person name="Alikhan N.F."/>
            <person name="Baker D."/>
            <person name="Gharbi K."/>
            <person name="Hall N."/>
            <person name="Watson M."/>
            <person name="Adriaenssens E.M."/>
            <person name="Foster-Nyarko E."/>
            <person name="Jarju S."/>
            <person name="Secka A."/>
            <person name="Antonio M."/>
            <person name="Oren A."/>
            <person name="Chaudhuri R.R."/>
            <person name="La Ragione R."/>
            <person name="Hildebrand F."/>
            <person name="Pallen M.J."/>
        </authorList>
    </citation>
    <scope>NUCLEOTIDE SEQUENCE</scope>
    <source>
        <strain evidence="12">7463</strain>
    </source>
</reference>
<dbReference type="GO" id="GO:0019441">
    <property type="term" value="P:L-tryptophan catabolic process to kynurenine"/>
    <property type="evidence" value="ECO:0007669"/>
    <property type="project" value="InterPro"/>
</dbReference>
<evidence type="ECO:0000256" key="10">
    <source>
        <dbReference type="ARBA" id="ARBA00048496"/>
    </source>
</evidence>
<dbReference type="Gene3D" id="3.50.30.50">
    <property type="entry name" value="Putative cyclase"/>
    <property type="match status" value="1"/>
</dbReference>
<sequence length="203" mass="21916">MRIIDISPLVSEASPVYPGDAPLTLEFSLSPLVRVSTLKMSAHLGAHVDAPLHLNRSGDVTDIDLSTMIGPCQVVEVQKTGGIEVKDLGRIHCPRVLIKTGFKPSTKWTDTFAYLTEKATAHLIEQGVRLIGIDTPSIDLANDQKLQSHVLAIDANVLILENLDLNQTQAGDYELIALPLKIQGLEASPVRAVLINNKESKGG</sequence>
<evidence type="ECO:0000313" key="12">
    <source>
        <dbReference type="EMBL" id="HIU36821.1"/>
    </source>
</evidence>
<evidence type="ECO:0000256" key="2">
    <source>
        <dbReference type="ARBA" id="ARBA00002204"/>
    </source>
</evidence>
<keyword evidence="6" id="KW-0479">Metal-binding</keyword>
<evidence type="ECO:0000256" key="5">
    <source>
        <dbReference type="ARBA" id="ARBA00014889"/>
    </source>
</evidence>
<dbReference type="GO" id="GO:0004061">
    <property type="term" value="F:arylformamidase activity"/>
    <property type="evidence" value="ECO:0007669"/>
    <property type="project" value="UniProtKB-EC"/>
</dbReference>
<name>A0A9D1LFE7_9BURK</name>
<comment type="function">
    <text evidence="2">Catalyzes the hydrolysis of N-formyl-L-kynurenine to L-kynurenine, the second step in the kynurenine pathway of tryptophan degradation.</text>
</comment>
<dbReference type="Proteomes" id="UP000824083">
    <property type="component" value="Unassembled WGS sequence"/>
</dbReference>
<gene>
    <name evidence="12" type="ORF">IAC56_00860</name>
</gene>
<keyword evidence="8" id="KW-0862">Zinc</keyword>
<protein>
    <recommendedName>
        <fullName evidence="5">Kynurenine formamidase</fullName>
        <ecNumber evidence="4">3.5.1.9</ecNumber>
    </recommendedName>
</protein>
<comment type="caution">
    <text evidence="12">The sequence shown here is derived from an EMBL/GenBank/DDBJ whole genome shotgun (WGS) entry which is preliminary data.</text>
</comment>
<dbReference type="PANTHER" id="PTHR31118">
    <property type="entry name" value="CYCLASE-LIKE PROTEIN 2"/>
    <property type="match status" value="1"/>
</dbReference>
<evidence type="ECO:0000256" key="1">
    <source>
        <dbReference type="ARBA" id="ARBA00001947"/>
    </source>
</evidence>
<proteinExistence type="predicted"/>